<proteinExistence type="predicted"/>
<name>A0ACC0NXA3_RHOML</name>
<comment type="caution">
    <text evidence="1">The sequence shown here is derived from an EMBL/GenBank/DDBJ whole genome shotgun (WGS) entry which is preliminary data.</text>
</comment>
<organism evidence="1 2">
    <name type="scientific">Rhododendron molle</name>
    <name type="common">Chinese azalea</name>
    <name type="synonym">Azalea mollis</name>
    <dbReference type="NCBI Taxonomy" id="49168"/>
    <lineage>
        <taxon>Eukaryota</taxon>
        <taxon>Viridiplantae</taxon>
        <taxon>Streptophyta</taxon>
        <taxon>Embryophyta</taxon>
        <taxon>Tracheophyta</taxon>
        <taxon>Spermatophyta</taxon>
        <taxon>Magnoliopsida</taxon>
        <taxon>eudicotyledons</taxon>
        <taxon>Gunneridae</taxon>
        <taxon>Pentapetalae</taxon>
        <taxon>asterids</taxon>
        <taxon>Ericales</taxon>
        <taxon>Ericaceae</taxon>
        <taxon>Ericoideae</taxon>
        <taxon>Rhodoreae</taxon>
        <taxon>Rhododendron</taxon>
    </lineage>
</organism>
<sequence length="717" mass="78843">MKMMEIKVGLQSSTQVEPTSGLVALAISWTVGKRVEKEFDIVDAAGGIGKGIVETYATNVTDGTLELRLYWAGKGTTGLPERGVYGPLIVAISVQNPGMSSGPASVGYSFSVSPSSRSVDSLIEGMKAKGLDLQTGSFTLRQIKAATNNFDEANKVGEGGFGSVYKALQSDGTVIAVKQLSSKSKQGNREFVNEIGLISALQHSHLVKLYGCCIEGNQLLLVYEYMENNSLARALFGPEGCQLQLDWLTKYKICIGIARGLVYLHEEARLKIVHRDIKATNVLLDKNLNAKISDFGLTKLDEKDNTHISTRIAGTYGYMALEYAMRGYLTEKADFYSFGIVTLEIVSGRSITGTGLEGEREFDGASGSKVGFRLQKIEATVMMNVALLCTNTSPAVRPAMSSVVSMLEARTVPESSLVPDSDASYEEMNLKAMMIMLPKSFDSDTSDGQMQSAINSSGINLYGAVYALALIGTSAWSGEINLSELVELCFVVSHFELSSCVILVEQLNKARRPGAQLARSNGCELFQGNWVYDDTYPLYNSSTCLFIEQQFDCQGNGRPDKLYLKYRWKPTACELPRFHGQEFLRRFNGKKIKWDYIEEGNTTYKDMDRLVAFKKGLTTWAKWVDSNINPSTTKVFFQGISPTHYDGKEWNQSESTCKGQNQLPSGPSYPGGPPQAAAVVKCWENVESGHFAGRNNSIAAEKRWAPICLWEWWGEGE</sequence>
<gene>
    <name evidence="1" type="ORF">RHMOL_Rhmol04G0056200</name>
</gene>
<dbReference type="EMBL" id="CM046391">
    <property type="protein sequence ID" value="KAI8558018.1"/>
    <property type="molecule type" value="Genomic_DNA"/>
</dbReference>
<evidence type="ECO:0000313" key="1">
    <source>
        <dbReference type="EMBL" id="KAI8558018.1"/>
    </source>
</evidence>
<evidence type="ECO:0000313" key="2">
    <source>
        <dbReference type="Proteomes" id="UP001062846"/>
    </source>
</evidence>
<accession>A0ACC0NXA3</accession>
<keyword evidence="2" id="KW-1185">Reference proteome</keyword>
<reference evidence="1" key="1">
    <citation type="submission" date="2022-02" db="EMBL/GenBank/DDBJ databases">
        <title>Plant Genome Project.</title>
        <authorList>
            <person name="Zhang R.-G."/>
        </authorList>
    </citation>
    <scope>NUCLEOTIDE SEQUENCE</scope>
    <source>
        <strain evidence="1">AT1</strain>
    </source>
</reference>
<protein>
    <submittedName>
        <fullName evidence="1">Uncharacterized protein</fullName>
    </submittedName>
</protein>
<dbReference type="Proteomes" id="UP001062846">
    <property type="component" value="Chromosome 4"/>
</dbReference>